<dbReference type="EMBL" id="UIDG01000018">
    <property type="protein sequence ID" value="SUS03966.1"/>
    <property type="molecule type" value="Genomic_DNA"/>
</dbReference>
<organism evidence="1">
    <name type="scientific">metagenome</name>
    <dbReference type="NCBI Taxonomy" id="256318"/>
    <lineage>
        <taxon>unclassified sequences</taxon>
        <taxon>metagenomes</taxon>
    </lineage>
</organism>
<sequence length="125" mass="14221">MQFEAWKNALINEIEVAAEWRAEKAVLDRNDPRIGDSQQALFDLAGCLKALPADHAGLCALYQEEQELVTLEDTRMGAAESRYREAKEDLLRAIGFEHDPFADPAQFLDVLRRQVDETITEFRLA</sequence>
<proteinExistence type="predicted"/>
<evidence type="ECO:0000313" key="1">
    <source>
        <dbReference type="EMBL" id="SUS03966.1"/>
    </source>
</evidence>
<protein>
    <submittedName>
        <fullName evidence="1">Uncharacterized protein</fullName>
    </submittedName>
</protein>
<dbReference type="AlphaFoldDB" id="A0A380T946"/>
<name>A0A380T946_9ZZZZ</name>
<accession>A0A380T946</accession>
<gene>
    <name evidence="1" type="ORF">DF3PB_1140013</name>
</gene>
<reference evidence="1" key="1">
    <citation type="submission" date="2018-07" db="EMBL/GenBank/DDBJ databases">
        <authorList>
            <person name="Quirk P.G."/>
            <person name="Krulwich T.A."/>
        </authorList>
    </citation>
    <scope>NUCLEOTIDE SEQUENCE</scope>
</reference>